<protein>
    <recommendedName>
        <fullName evidence="4">PEP-CTERM protein-sorting domain-containing protein</fullName>
    </recommendedName>
</protein>
<dbReference type="Proteomes" id="UP001336835">
    <property type="component" value="Unassembled WGS sequence"/>
</dbReference>
<feature type="signal peptide" evidence="1">
    <location>
        <begin position="1"/>
        <end position="21"/>
    </location>
</feature>
<evidence type="ECO:0008006" key="4">
    <source>
        <dbReference type="Google" id="ProtNLM"/>
    </source>
</evidence>
<evidence type="ECO:0000313" key="2">
    <source>
        <dbReference type="EMBL" id="MEE1944842.1"/>
    </source>
</evidence>
<dbReference type="EMBL" id="JAZDQT010000001">
    <property type="protein sequence ID" value="MEE1944842.1"/>
    <property type="molecule type" value="Genomic_DNA"/>
</dbReference>
<keyword evidence="1" id="KW-0732">Signal</keyword>
<gene>
    <name evidence="2" type="ORF">VRU48_06980</name>
</gene>
<evidence type="ECO:0000313" key="3">
    <source>
        <dbReference type="Proteomes" id="UP001336835"/>
    </source>
</evidence>
<comment type="caution">
    <text evidence="2">The sequence shown here is derived from an EMBL/GenBank/DDBJ whole genome shotgun (WGS) entry which is preliminary data.</text>
</comment>
<name>A0ABU7I658_9SPHI</name>
<keyword evidence="3" id="KW-1185">Reference proteome</keyword>
<reference evidence="2 3" key="1">
    <citation type="submission" date="2024-01" db="EMBL/GenBank/DDBJ databases">
        <title>Pedobacter sp. nov., isolated from fresh soil.</title>
        <authorList>
            <person name="Le N.T.T."/>
        </authorList>
    </citation>
    <scope>NUCLEOTIDE SEQUENCE [LARGE SCALE GENOMIC DNA]</scope>
    <source>
        <strain evidence="2 3">KR3-3</strain>
    </source>
</reference>
<organism evidence="2 3">
    <name type="scientific">Pedobacter albus</name>
    <dbReference type="NCBI Taxonomy" id="3113905"/>
    <lineage>
        <taxon>Bacteria</taxon>
        <taxon>Pseudomonadati</taxon>
        <taxon>Bacteroidota</taxon>
        <taxon>Sphingobacteriia</taxon>
        <taxon>Sphingobacteriales</taxon>
        <taxon>Sphingobacteriaceae</taxon>
        <taxon>Pedobacter</taxon>
    </lineage>
</organism>
<sequence length="136" mass="15062">MKTIYLLFIPFFLLISFTVKAQSGCIVTYDTYIADYKVYTKSLGTFTSCNGFNNVERFDPNVYTSFSPQCTVSPNPLSLITSPGYRNCIVGSGCGVKGNYVIDNCPLDDYTWATLLLVGGTGFSLLRRRNNLPFSA</sequence>
<proteinExistence type="predicted"/>
<dbReference type="RefSeq" id="WP_330107201.1">
    <property type="nucleotide sequence ID" value="NZ_JAZDQT010000001.1"/>
</dbReference>
<feature type="chain" id="PRO_5046001830" description="PEP-CTERM protein-sorting domain-containing protein" evidence="1">
    <location>
        <begin position="22"/>
        <end position="136"/>
    </location>
</feature>
<evidence type="ECO:0000256" key="1">
    <source>
        <dbReference type="SAM" id="SignalP"/>
    </source>
</evidence>
<accession>A0ABU7I658</accession>